<dbReference type="OrthoDB" id="195316at2"/>
<keyword evidence="3" id="KW-1185">Reference proteome</keyword>
<feature type="signal peptide" evidence="1">
    <location>
        <begin position="1"/>
        <end position="44"/>
    </location>
</feature>
<evidence type="ECO:0000256" key="1">
    <source>
        <dbReference type="SAM" id="SignalP"/>
    </source>
</evidence>
<sequence>MTDFKASNPQTRRHFLERALKLSVAAAAALTLPRLGLTSASAAAAPAALPSTMELAVNLTLAAPSGFRYNRPYVAVYIEDAQGNPVRTLSLWAETNRHARYLSDLRRWFSQSSDLVATVSSPTRNPGSYSLVWDGKTDTKKPAAQGDYFVCVENAREHGPYGLVREKITLGTTPLKKTLDSGSDADLSSVTVDYRKKA</sequence>
<dbReference type="InterPro" id="IPR014469">
    <property type="entry name" value="DUF2271"/>
</dbReference>
<dbReference type="EMBL" id="CP034183">
    <property type="protein sequence ID" value="AZI41495.1"/>
    <property type="molecule type" value="Genomic_DNA"/>
</dbReference>
<gene>
    <name evidence="2" type="ORF">EHF33_00930</name>
</gene>
<dbReference type="Proteomes" id="UP000276417">
    <property type="component" value="Chromosome 1"/>
</dbReference>
<organism evidence="2 3">
    <name type="scientific">Deinococcus psychrotolerans</name>
    <dbReference type="NCBI Taxonomy" id="2489213"/>
    <lineage>
        <taxon>Bacteria</taxon>
        <taxon>Thermotogati</taxon>
        <taxon>Deinococcota</taxon>
        <taxon>Deinococci</taxon>
        <taxon>Deinococcales</taxon>
        <taxon>Deinococcaceae</taxon>
        <taxon>Deinococcus</taxon>
    </lineage>
</organism>
<reference evidence="2 3" key="1">
    <citation type="submission" date="2018-11" db="EMBL/GenBank/DDBJ databases">
        <title>Deinococcus shelandsis sp. nov., isolated from South Shetland Islands soil of Antarctica.</title>
        <authorList>
            <person name="Tian J."/>
        </authorList>
    </citation>
    <scope>NUCLEOTIDE SEQUENCE [LARGE SCALE GENOMIC DNA]</scope>
    <source>
        <strain evidence="2 3">S14-83T</strain>
    </source>
</reference>
<dbReference type="InterPro" id="IPR006311">
    <property type="entry name" value="TAT_signal"/>
</dbReference>
<dbReference type="RefSeq" id="WP_124867209.1">
    <property type="nucleotide sequence ID" value="NZ_CP034183.1"/>
</dbReference>
<dbReference type="KEGG" id="dph:EHF33_00930"/>
<dbReference type="PROSITE" id="PS51318">
    <property type="entry name" value="TAT"/>
    <property type="match status" value="1"/>
</dbReference>
<protein>
    <submittedName>
        <fullName evidence="2">DUF2271 domain-containing protein</fullName>
    </submittedName>
</protein>
<name>A0A3G8Y8I5_9DEIO</name>
<dbReference type="AlphaFoldDB" id="A0A3G8Y8I5"/>
<dbReference type="Gene3D" id="2.60.40.4070">
    <property type="match status" value="1"/>
</dbReference>
<dbReference type="Pfam" id="PF10029">
    <property type="entry name" value="DUF2271"/>
    <property type="match status" value="1"/>
</dbReference>
<keyword evidence="1" id="KW-0732">Signal</keyword>
<feature type="chain" id="PRO_5018029837" evidence="1">
    <location>
        <begin position="45"/>
        <end position="198"/>
    </location>
</feature>
<evidence type="ECO:0000313" key="2">
    <source>
        <dbReference type="EMBL" id="AZI41495.1"/>
    </source>
</evidence>
<accession>A0A3G8Y8I5</accession>
<proteinExistence type="predicted"/>
<evidence type="ECO:0000313" key="3">
    <source>
        <dbReference type="Proteomes" id="UP000276417"/>
    </source>
</evidence>